<gene>
    <name evidence="1" type="ORF">DFO70_108160</name>
</gene>
<comment type="caution">
    <text evidence="1">The sequence shown here is derived from an EMBL/GenBank/DDBJ whole genome shotgun (WGS) entry which is preliminary data.</text>
</comment>
<dbReference type="EMBL" id="QNSF01000008">
    <property type="protein sequence ID" value="RBP91376.1"/>
    <property type="molecule type" value="Genomic_DNA"/>
</dbReference>
<dbReference type="AlphaFoldDB" id="A0A366JS10"/>
<evidence type="ECO:0000313" key="1">
    <source>
        <dbReference type="EMBL" id="RBP91376.1"/>
    </source>
</evidence>
<keyword evidence="2" id="KW-1185">Reference proteome</keyword>
<dbReference type="Proteomes" id="UP000252731">
    <property type="component" value="Unassembled WGS sequence"/>
</dbReference>
<organism evidence="1 2">
    <name type="scientific">Cytobacillus firmus</name>
    <name type="common">Bacillus firmus</name>
    <dbReference type="NCBI Taxonomy" id="1399"/>
    <lineage>
        <taxon>Bacteria</taxon>
        <taxon>Bacillati</taxon>
        <taxon>Bacillota</taxon>
        <taxon>Bacilli</taxon>
        <taxon>Bacillales</taxon>
        <taxon>Bacillaceae</taxon>
        <taxon>Cytobacillus</taxon>
    </lineage>
</organism>
<sequence>METATSIKSMCCSYVQTSFLSSKLRISPALFDPAFNQLIQSKQENERGFLDPLIQAKRQQKELAKWLADRKIHTPSNLSTFIKTSSYHKLALEKVLHAGHLIERIDKLKEKYPVGKLTDRGIRKLSRAITKKHIPANYNFLKYYEIDIKEIITGIQCPACSRFSMKRVRGTWKCRSCHTADKEAHIRTLHDYLLLISSSITNQQFREFTHLSSSNIAKKLLTALKLPYTGEKKSRIYQLPKDLFK</sequence>
<name>A0A366JS10_CYTFI</name>
<reference evidence="1 2" key="1">
    <citation type="submission" date="2018-06" db="EMBL/GenBank/DDBJ databases">
        <title>Freshwater and sediment microbial communities from various areas in North America, analyzing microbe dynamics in response to fracking.</title>
        <authorList>
            <person name="Lamendella R."/>
        </authorList>
    </citation>
    <scope>NUCLEOTIDE SEQUENCE [LARGE SCALE GENOMIC DNA]</scope>
    <source>
        <strain evidence="1 2">14_TX</strain>
    </source>
</reference>
<protein>
    <recommendedName>
        <fullName evidence="3">NERD domain-containing protein</fullName>
    </recommendedName>
</protein>
<accession>A0A366JS10</accession>
<proteinExistence type="predicted"/>
<dbReference type="OrthoDB" id="569879at2"/>
<evidence type="ECO:0000313" key="2">
    <source>
        <dbReference type="Proteomes" id="UP000252731"/>
    </source>
</evidence>
<evidence type="ECO:0008006" key="3">
    <source>
        <dbReference type="Google" id="ProtNLM"/>
    </source>
</evidence>